<dbReference type="PROSITE" id="PS50115">
    <property type="entry name" value="ARFGAP"/>
    <property type="match status" value="1"/>
</dbReference>
<evidence type="ECO:0000256" key="3">
    <source>
        <dbReference type="ARBA" id="ARBA00022771"/>
    </source>
</evidence>
<dbReference type="SUPFAM" id="SSF57863">
    <property type="entry name" value="ArfGap/RecO-like zinc finger"/>
    <property type="match status" value="1"/>
</dbReference>
<proteinExistence type="predicted"/>
<dbReference type="OrthoDB" id="73919at2759"/>
<dbReference type="InterPro" id="IPR051718">
    <property type="entry name" value="ARF_GTPase-activating"/>
</dbReference>
<dbReference type="Pfam" id="PF01412">
    <property type="entry name" value="ArfGap"/>
    <property type="match status" value="1"/>
</dbReference>
<dbReference type="PANTHER" id="PTHR45705">
    <property type="entry name" value="FI20236P1"/>
    <property type="match status" value="1"/>
</dbReference>
<dbReference type="Proteomes" id="UP000276133">
    <property type="component" value="Unassembled WGS sequence"/>
</dbReference>
<name>A0A3M7Q4K7_BRAPC</name>
<evidence type="ECO:0000313" key="7">
    <source>
        <dbReference type="EMBL" id="RNA06154.1"/>
    </source>
</evidence>
<evidence type="ECO:0000313" key="8">
    <source>
        <dbReference type="Proteomes" id="UP000276133"/>
    </source>
</evidence>
<evidence type="ECO:0000256" key="4">
    <source>
        <dbReference type="ARBA" id="ARBA00022833"/>
    </source>
</evidence>
<keyword evidence="3 5" id="KW-0863">Zinc-finger</keyword>
<dbReference type="EMBL" id="REGN01007477">
    <property type="protein sequence ID" value="RNA06154.1"/>
    <property type="molecule type" value="Genomic_DNA"/>
</dbReference>
<reference evidence="7 8" key="1">
    <citation type="journal article" date="2018" name="Sci. Rep.">
        <title>Genomic signatures of local adaptation to the degree of environmental predictability in rotifers.</title>
        <authorList>
            <person name="Franch-Gras L."/>
            <person name="Hahn C."/>
            <person name="Garcia-Roger E.M."/>
            <person name="Carmona M.J."/>
            <person name="Serra M."/>
            <person name="Gomez A."/>
        </authorList>
    </citation>
    <scope>NUCLEOTIDE SEQUENCE [LARGE SCALE GENOMIC DNA]</scope>
    <source>
        <strain evidence="7">HYR1</strain>
    </source>
</reference>
<keyword evidence="8" id="KW-1185">Reference proteome</keyword>
<dbReference type="InterPro" id="IPR038508">
    <property type="entry name" value="ArfGAP_dom_sf"/>
</dbReference>
<evidence type="ECO:0000256" key="1">
    <source>
        <dbReference type="ARBA" id="ARBA00022468"/>
    </source>
</evidence>
<dbReference type="Gene3D" id="1.10.220.150">
    <property type="entry name" value="Arf GTPase activating protein"/>
    <property type="match status" value="1"/>
</dbReference>
<dbReference type="STRING" id="10195.A0A3M7Q4K7"/>
<keyword evidence="4" id="KW-0862">Zinc</keyword>
<comment type="caution">
    <text evidence="7">The sequence shown here is derived from an EMBL/GenBank/DDBJ whole genome shotgun (WGS) entry which is preliminary data.</text>
</comment>
<dbReference type="PRINTS" id="PR00405">
    <property type="entry name" value="REVINTRACTNG"/>
</dbReference>
<accession>A0A3M7Q4K7</accession>
<dbReference type="InterPro" id="IPR037278">
    <property type="entry name" value="ARFGAP/RecO"/>
</dbReference>
<dbReference type="GO" id="GO:0005737">
    <property type="term" value="C:cytoplasm"/>
    <property type="evidence" value="ECO:0007669"/>
    <property type="project" value="TreeGrafter"/>
</dbReference>
<gene>
    <name evidence="7" type="ORF">BpHYR1_044751</name>
</gene>
<feature type="domain" description="Arf-GAP" evidence="6">
    <location>
        <begin position="15"/>
        <end position="128"/>
    </location>
</feature>
<sequence>MSSKDKLQRQQEKFQAILSALLREEDNKYCADCDAKGPRWASWNLGVFLCIRCAGIHRNLGVHISRVKSVNLDQWTPEQIASMQAMGNSKAKAVYESNLSDSYRRSNSDSAMEQFIRSKYETRKWIDKNWVPSAITVPPELLQDEKEKKKTSSEKTKLEIKIKSEVAKKSIGAAKPENQPCEKKESKDEFLVEFGPEVSSNSVENKNVNDELGELFASFTVETSAKVQNNSQNQSVMSDMLLLGDSVSTSSASTNNRIDTNSILALYGSSNSQVSAPSLIPSSSSFQSIKSAQVFQHQYPNIQHPAQNQMSNLFPIKSSNIEQNSTKNSNLFDFDLFEKTGNTASVASKTVPADLWHM</sequence>
<dbReference type="GO" id="GO:0005096">
    <property type="term" value="F:GTPase activator activity"/>
    <property type="evidence" value="ECO:0007669"/>
    <property type="project" value="UniProtKB-KW"/>
</dbReference>
<dbReference type="GO" id="GO:0008270">
    <property type="term" value="F:zinc ion binding"/>
    <property type="evidence" value="ECO:0007669"/>
    <property type="project" value="UniProtKB-KW"/>
</dbReference>
<protein>
    <submittedName>
        <fullName evidence="7">Stromal membrane-associated 1-like isoform X1</fullName>
    </submittedName>
</protein>
<dbReference type="SMART" id="SM00105">
    <property type="entry name" value="ArfGap"/>
    <property type="match status" value="1"/>
</dbReference>
<evidence type="ECO:0000256" key="5">
    <source>
        <dbReference type="PROSITE-ProRule" id="PRU00288"/>
    </source>
</evidence>
<dbReference type="InterPro" id="IPR001164">
    <property type="entry name" value="ArfGAP_dom"/>
</dbReference>
<evidence type="ECO:0000259" key="6">
    <source>
        <dbReference type="PROSITE" id="PS50115"/>
    </source>
</evidence>
<dbReference type="PANTHER" id="PTHR45705:SF1">
    <property type="entry name" value="FI20236P1"/>
    <property type="match status" value="1"/>
</dbReference>
<dbReference type="AlphaFoldDB" id="A0A3M7Q4K7"/>
<keyword evidence="1" id="KW-0343">GTPase activation</keyword>
<dbReference type="CDD" id="cd08839">
    <property type="entry name" value="ArfGap_SMAP"/>
    <property type="match status" value="1"/>
</dbReference>
<dbReference type="FunFam" id="1.10.220.150:FF:000009">
    <property type="entry name" value="stromal membrane-associated protein 1 isoform X1"/>
    <property type="match status" value="1"/>
</dbReference>
<dbReference type="InterPro" id="IPR044732">
    <property type="entry name" value="ArfGAP_SMAP1-like"/>
</dbReference>
<keyword evidence="2" id="KW-0479">Metal-binding</keyword>
<evidence type="ECO:0000256" key="2">
    <source>
        <dbReference type="ARBA" id="ARBA00022723"/>
    </source>
</evidence>
<organism evidence="7 8">
    <name type="scientific">Brachionus plicatilis</name>
    <name type="common">Marine rotifer</name>
    <name type="synonym">Brachionus muelleri</name>
    <dbReference type="NCBI Taxonomy" id="10195"/>
    <lineage>
        <taxon>Eukaryota</taxon>
        <taxon>Metazoa</taxon>
        <taxon>Spiralia</taxon>
        <taxon>Gnathifera</taxon>
        <taxon>Rotifera</taxon>
        <taxon>Eurotatoria</taxon>
        <taxon>Monogononta</taxon>
        <taxon>Pseudotrocha</taxon>
        <taxon>Ploima</taxon>
        <taxon>Brachionidae</taxon>
        <taxon>Brachionus</taxon>
    </lineage>
</organism>